<dbReference type="RefSeq" id="WP_204788860.1">
    <property type="nucleotide sequence ID" value="NZ_CABFLZ010000049.1"/>
</dbReference>
<proteinExistence type="predicted"/>
<name>A0A9X9R0H5_NEISU</name>
<dbReference type="EMBL" id="CABFLZ010000049">
    <property type="protein sequence ID" value="VTY10133.1"/>
    <property type="molecule type" value="Genomic_DNA"/>
</dbReference>
<reference evidence="1" key="1">
    <citation type="submission" date="2019-05" db="EMBL/GenBank/DDBJ databases">
        <authorList>
            <person name="Hibberd M."/>
        </authorList>
    </citation>
    <scope>NUCLEOTIDE SEQUENCE</scope>
    <source>
        <strain evidence="1">Neisseria_subflava_BgEED23</strain>
    </source>
</reference>
<protein>
    <recommendedName>
        <fullName evidence="3">Terminase</fullName>
    </recommendedName>
</protein>
<evidence type="ECO:0000313" key="1">
    <source>
        <dbReference type="EMBL" id="VTY10133.1"/>
    </source>
</evidence>
<sequence length="161" mass="18306">MSETKRPIGRPTKYKPEYAEQAYKLCLLGAIDADMADFFNVEVSTLNNWKSEFPEFLESIKKGKMLADANVASRLYQRAMGYEAPDVDIRAVGGEIIQTPMTKYYPPDTPAAIFWLKNRQRGKWSDKTELDVKSSDGSMTPSVRLNAEEFRKIAEDVLKKV</sequence>
<dbReference type="Proteomes" id="UP000626795">
    <property type="component" value="Unassembled WGS sequence"/>
</dbReference>
<comment type="caution">
    <text evidence="1">The sequence shown here is derived from an EMBL/GenBank/DDBJ whole genome shotgun (WGS) entry which is preliminary data.</text>
</comment>
<keyword evidence="2" id="KW-1185">Reference proteome</keyword>
<dbReference type="AlphaFoldDB" id="A0A9X9R0H5"/>
<organism evidence="1 2">
    <name type="scientific">Neisseria subflava</name>
    <dbReference type="NCBI Taxonomy" id="28449"/>
    <lineage>
        <taxon>Bacteria</taxon>
        <taxon>Pseudomonadati</taxon>
        <taxon>Pseudomonadota</taxon>
        <taxon>Betaproteobacteria</taxon>
        <taxon>Neisseriales</taxon>
        <taxon>Neisseriaceae</taxon>
        <taxon>Neisseria</taxon>
    </lineage>
</organism>
<gene>
    <name evidence="1" type="ORF">ONOEEDHL_01157</name>
</gene>
<evidence type="ECO:0008006" key="3">
    <source>
        <dbReference type="Google" id="ProtNLM"/>
    </source>
</evidence>
<evidence type="ECO:0000313" key="2">
    <source>
        <dbReference type="Proteomes" id="UP000626795"/>
    </source>
</evidence>
<accession>A0A9X9R0H5</accession>